<reference evidence="4 5" key="1">
    <citation type="journal article" date="2017" name="Gigascience">
        <title>Genome sequence of the small brown planthopper, Laodelphax striatellus.</title>
        <authorList>
            <person name="Zhu J."/>
            <person name="Jiang F."/>
            <person name="Wang X."/>
            <person name="Yang P."/>
            <person name="Bao Y."/>
            <person name="Zhao W."/>
            <person name="Wang W."/>
            <person name="Lu H."/>
            <person name="Wang Q."/>
            <person name="Cui N."/>
            <person name="Li J."/>
            <person name="Chen X."/>
            <person name="Luo L."/>
            <person name="Yu J."/>
            <person name="Kang L."/>
            <person name="Cui F."/>
        </authorList>
    </citation>
    <scope>NUCLEOTIDE SEQUENCE [LARGE SCALE GENOMIC DNA]</scope>
    <source>
        <strain evidence="4">Lst14</strain>
    </source>
</reference>
<feature type="domain" description="Disease resistance R13L4/SHOC-2-like LRR" evidence="3">
    <location>
        <begin position="242"/>
        <end position="348"/>
    </location>
</feature>
<dbReference type="AlphaFoldDB" id="A0A482XQW3"/>
<dbReference type="OrthoDB" id="2021138at2759"/>
<dbReference type="InterPro" id="IPR001611">
    <property type="entry name" value="Leu-rich_rpt"/>
</dbReference>
<dbReference type="SUPFAM" id="SSF52058">
    <property type="entry name" value="L domain-like"/>
    <property type="match status" value="1"/>
</dbReference>
<comment type="caution">
    <text evidence="4">The sequence shown here is derived from an EMBL/GenBank/DDBJ whole genome shotgun (WGS) entry which is preliminary data.</text>
</comment>
<keyword evidence="5" id="KW-1185">Reference proteome</keyword>
<dbReference type="SMART" id="SM00364">
    <property type="entry name" value="LRR_BAC"/>
    <property type="match status" value="5"/>
</dbReference>
<dbReference type="Pfam" id="PF23598">
    <property type="entry name" value="LRR_14"/>
    <property type="match status" value="1"/>
</dbReference>
<dbReference type="Gene3D" id="3.80.10.10">
    <property type="entry name" value="Ribonuclease Inhibitor"/>
    <property type="match status" value="2"/>
</dbReference>
<proteinExistence type="predicted"/>
<dbReference type="InterPro" id="IPR032675">
    <property type="entry name" value="LRR_dom_sf"/>
</dbReference>
<evidence type="ECO:0000313" key="4">
    <source>
        <dbReference type="EMBL" id="RZF47849.1"/>
    </source>
</evidence>
<dbReference type="Proteomes" id="UP000291343">
    <property type="component" value="Unassembled WGS sequence"/>
</dbReference>
<evidence type="ECO:0000256" key="2">
    <source>
        <dbReference type="ARBA" id="ARBA00022737"/>
    </source>
</evidence>
<dbReference type="InterPro" id="IPR055414">
    <property type="entry name" value="LRR_R13L4/SHOC2-like"/>
</dbReference>
<dbReference type="SMR" id="A0A482XQW3"/>
<dbReference type="InterPro" id="IPR050216">
    <property type="entry name" value="LRR_domain-containing"/>
</dbReference>
<dbReference type="GO" id="GO:0005737">
    <property type="term" value="C:cytoplasm"/>
    <property type="evidence" value="ECO:0007669"/>
    <property type="project" value="TreeGrafter"/>
</dbReference>
<accession>A0A482XQW3</accession>
<dbReference type="EMBL" id="QKKF02003048">
    <property type="protein sequence ID" value="RZF47849.1"/>
    <property type="molecule type" value="Genomic_DNA"/>
</dbReference>
<keyword evidence="1" id="KW-0433">Leucine-rich repeat</keyword>
<dbReference type="PROSITE" id="PS51450">
    <property type="entry name" value="LRR"/>
    <property type="match status" value="1"/>
</dbReference>
<organism evidence="4 5">
    <name type="scientific">Laodelphax striatellus</name>
    <name type="common">Small brown planthopper</name>
    <name type="synonym">Delphax striatella</name>
    <dbReference type="NCBI Taxonomy" id="195883"/>
    <lineage>
        <taxon>Eukaryota</taxon>
        <taxon>Metazoa</taxon>
        <taxon>Ecdysozoa</taxon>
        <taxon>Arthropoda</taxon>
        <taxon>Hexapoda</taxon>
        <taxon>Insecta</taxon>
        <taxon>Pterygota</taxon>
        <taxon>Neoptera</taxon>
        <taxon>Paraneoptera</taxon>
        <taxon>Hemiptera</taxon>
        <taxon>Auchenorrhyncha</taxon>
        <taxon>Fulgoroidea</taxon>
        <taxon>Delphacidae</taxon>
        <taxon>Criomorphinae</taxon>
        <taxon>Laodelphax</taxon>
    </lineage>
</organism>
<dbReference type="Pfam" id="PF13855">
    <property type="entry name" value="LRR_8"/>
    <property type="match status" value="1"/>
</dbReference>
<protein>
    <recommendedName>
        <fullName evidence="3">Disease resistance R13L4/SHOC-2-like LRR domain-containing protein</fullName>
    </recommendedName>
</protein>
<sequence>MAPYGDVSKKVNENHRGKYCENNNIFKAKFFLSHLSRLNTKALACLNVSNLPDLPFLNIETLDLSNQGFSYLPKNFKLLQNLKFLNLSGNEFQRLPSCFSQGFESLEHLDLSKNLLKEFSICKKSSFPSLQHLDLRSNRLNCIPEWLLSWNCSPLRVLDLSNNPCLKNIIGTCFYEKFHLVSLMKRSVSKTVRKLSLANCDVTTSKSLVLIAFESVEELDLSNDCSSAENLYNFLPNLPCASMERMRSLTVLNVANVRLSNLNDTISKFTNLRVLDASSNDLTWIPESFCGLTSLEVCDLSNNRILELPRNIAKMQRLRVLNIAVNRLNYFPEGLYELENLEDLDLFMNELFEPPTGLAGSNWAGLDFECNFFNTRSMEMENYTELRNAYREKYNLIREKGKRHIENRYSYPQSSSGSPPSSISSSYGLESDVNNVQLNIANYQSLENWEDESSSCEDDDFDPRVHALAVRPGTLVWRHRLWFGDVWKPLQCRMFGNTSPLNHHDYVIRADIPETRSNCFMANDWITDDFAEYLPFVIHPHCIIYEDAVNKWMRIPPVEGQFDDAEE</sequence>
<keyword evidence="2" id="KW-0677">Repeat</keyword>
<dbReference type="PANTHER" id="PTHR48051">
    <property type="match status" value="1"/>
</dbReference>
<dbReference type="STRING" id="195883.A0A482XQW3"/>
<evidence type="ECO:0000259" key="3">
    <source>
        <dbReference type="Pfam" id="PF23598"/>
    </source>
</evidence>
<dbReference type="InterPro" id="IPR003591">
    <property type="entry name" value="Leu-rich_rpt_typical-subtyp"/>
</dbReference>
<dbReference type="PANTHER" id="PTHR48051:SF1">
    <property type="entry name" value="RAS SUPPRESSOR PROTEIN 1"/>
    <property type="match status" value="1"/>
</dbReference>
<gene>
    <name evidence="4" type="ORF">LSTR_LSTR010639</name>
</gene>
<dbReference type="InParanoid" id="A0A482XQW3"/>
<name>A0A482XQW3_LAOST</name>
<dbReference type="SMART" id="SM00369">
    <property type="entry name" value="LRR_TYP"/>
    <property type="match status" value="6"/>
</dbReference>
<evidence type="ECO:0000256" key="1">
    <source>
        <dbReference type="ARBA" id="ARBA00022614"/>
    </source>
</evidence>
<evidence type="ECO:0000313" key="5">
    <source>
        <dbReference type="Proteomes" id="UP000291343"/>
    </source>
</evidence>